<keyword evidence="13" id="KW-1185">Reference proteome</keyword>
<comment type="caution">
    <text evidence="12">The sequence shown here is derived from an EMBL/GenBank/DDBJ whole genome shotgun (WGS) entry which is preliminary data.</text>
</comment>
<evidence type="ECO:0000256" key="7">
    <source>
        <dbReference type="ARBA" id="ARBA00022806"/>
    </source>
</evidence>
<dbReference type="Pfam" id="PF00270">
    <property type="entry name" value="DEAD"/>
    <property type="match status" value="1"/>
</dbReference>
<dbReference type="PROSITE" id="PS51643">
    <property type="entry name" value="HD_CAS3"/>
    <property type="match status" value="1"/>
</dbReference>
<evidence type="ECO:0000256" key="9">
    <source>
        <dbReference type="ARBA" id="ARBA00023118"/>
    </source>
</evidence>
<dbReference type="InterPro" id="IPR006474">
    <property type="entry name" value="Helicase_Cas3_CRISPR-ass_core"/>
</dbReference>
<dbReference type="Pfam" id="PF18019">
    <property type="entry name" value="Cas3_HD"/>
    <property type="match status" value="1"/>
</dbReference>
<dbReference type="PANTHER" id="PTHR47962">
    <property type="entry name" value="ATP-DEPENDENT HELICASE LHR-RELATED-RELATED"/>
    <property type="match status" value="1"/>
</dbReference>
<evidence type="ECO:0000256" key="3">
    <source>
        <dbReference type="ARBA" id="ARBA00022722"/>
    </source>
</evidence>
<dbReference type="InterPro" id="IPR003607">
    <property type="entry name" value="HD/PDEase_dom"/>
</dbReference>
<evidence type="ECO:0000313" key="13">
    <source>
        <dbReference type="Proteomes" id="UP000649151"/>
    </source>
</evidence>
<keyword evidence="3" id="KW-0540">Nuclease</keyword>
<dbReference type="SUPFAM" id="SSF52540">
    <property type="entry name" value="P-loop containing nucleoside triphosphate hydrolases"/>
    <property type="match status" value="1"/>
</dbReference>
<dbReference type="InterPro" id="IPR011545">
    <property type="entry name" value="DEAD/DEAH_box_helicase_dom"/>
</dbReference>
<feature type="domain" description="HD Cas3-type" evidence="11">
    <location>
        <begin position="9"/>
        <end position="206"/>
    </location>
</feature>
<dbReference type="CDD" id="cd17930">
    <property type="entry name" value="DEXHc_cas3"/>
    <property type="match status" value="1"/>
</dbReference>
<dbReference type="Pfam" id="PF22590">
    <property type="entry name" value="Cas3-like_C_2"/>
    <property type="match status" value="1"/>
</dbReference>
<dbReference type="Gene3D" id="3.40.50.300">
    <property type="entry name" value="P-loop containing nucleotide triphosphate hydrolases"/>
    <property type="match status" value="2"/>
</dbReference>
<evidence type="ECO:0000313" key="12">
    <source>
        <dbReference type="EMBL" id="MBC5787273.1"/>
    </source>
</evidence>
<organism evidence="12 13">
    <name type="scientific">Clostridium facile</name>
    <dbReference type="NCBI Taxonomy" id="2763035"/>
    <lineage>
        <taxon>Bacteria</taxon>
        <taxon>Bacillati</taxon>
        <taxon>Bacillota</taxon>
        <taxon>Clostridia</taxon>
        <taxon>Eubacteriales</taxon>
        <taxon>Clostridiaceae</taxon>
        <taxon>Clostridium</taxon>
    </lineage>
</organism>
<protein>
    <submittedName>
        <fullName evidence="12">CRISPR-associated helicase Cas3</fullName>
    </submittedName>
</protein>
<dbReference type="PANTHER" id="PTHR47962:SF5">
    <property type="entry name" value="ATP-DEPENDENT HELICASE LHR-RELATED"/>
    <property type="match status" value="1"/>
</dbReference>
<accession>A0ABR7IQ84</accession>
<keyword evidence="5" id="KW-0547">Nucleotide-binding</keyword>
<dbReference type="RefSeq" id="WP_186996301.1">
    <property type="nucleotide sequence ID" value="NZ_JACOQK010000001.1"/>
</dbReference>
<evidence type="ECO:0000256" key="2">
    <source>
        <dbReference type="ARBA" id="ARBA00009046"/>
    </source>
</evidence>
<dbReference type="Proteomes" id="UP000649151">
    <property type="component" value="Unassembled WGS sequence"/>
</dbReference>
<dbReference type="NCBIfam" id="TIGR01596">
    <property type="entry name" value="cas3_HD"/>
    <property type="match status" value="1"/>
</dbReference>
<reference evidence="12 13" key="1">
    <citation type="submission" date="2020-08" db="EMBL/GenBank/DDBJ databases">
        <title>Genome public.</title>
        <authorList>
            <person name="Liu C."/>
            <person name="Sun Q."/>
        </authorList>
    </citation>
    <scope>NUCLEOTIDE SEQUENCE [LARGE SCALE GENOMIC DNA]</scope>
    <source>
        <strain evidence="12 13">NSJ-27</strain>
    </source>
</reference>
<dbReference type="InterPro" id="IPR052511">
    <property type="entry name" value="ATP-dep_Helicase"/>
</dbReference>
<dbReference type="InterPro" id="IPR027417">
    <property type="entry name" value="P-loop_NTPase"/>
</dbReference>
<dbReference type="Gene3D" id="1.10.3210.30">
    <property type="match status" value="1"/>
</dbReference>
<keyword evidence="7" id="KW-0347">Helicase</keyword>
<comment type="similarity">
    <text evidence="2">In the central section; belongs to the CRISPR-associated helicase Cas3 family.</text>
</comment>
<evidence type="ECO:0000259" key="11">
    <source>
        <dbReference type="PROSITE" id="PS51643"/>
    </source>
</evidence>
<dbReference type="InterPro" id="IPR014001">
    <property type="entry name" value="Helicase_ATP-bd"/>
</dbReference>
<evidence type="ECO:0000256" key="5">
    <source>
        <dbReference type="ARBA" id="ARBA00022741"/>
    </source>
</evidence>
<dbReference type="SMART" id="SM00487">
    <property type="entry name" value="DEXDc"/>
    <property type="match status" value="1"/>
</dbReference>
<keyword evidence="6" id="KW-0378">Hydrolase</keyword>
<dbReference type="InterPro" id="IPR006483">
    <property type="entry name" value="CRISPR-assoc_Cas3_HD"/>
</dbReference>
<sequence>MYQARFRLQDGKQQPLREHILGVASLSESFGAKLNLSQTMRLAGLLHDMGKYDQQFQDFIEGERQRAVQNPKQYLSQKRKSDFDHGVYGAKYFFQTFYPGKSRRGAIVEIIAMACCYHHGGLKDCVDVCNQSPLLERFEKLDQHRIEQAYQRFSQEIQEDLTKLFHQALEELVPIIEGVTKMKDGVFCYHLLIKTIYSILIDADRMDSMCFEENRGISPVIEREQQFPAWEEYQGRFEVYLSQLSQKSSAEPKTEQVNRIRQAISDECFLASNRGTGIYRLTVPTGGGKTLSSMRFALNHNRLNQKQRIVYVIPYTSIIEQNAEQIRKALGYQCDLLEHHSNLLEDNQQEDYKLLTERWESDIIFTTMVQFLNTFYHRGTQDMRRLHHLMNATIIFDEIQTLPAKCMDLFTSAANFLRQVGNSTLVLCTATQPYTNLLGHPMIKESEDAEIVKNVSRNFEQLKRVQVVYKPKKYDLEQFQQFLLERKREVKSLLAVVNKVDTAAAVWEMLCQSPELEGINLFYLSTRLCQAHRGKVLKELKQALKDGEDLICVSTSLIEAGVDISFEAAVRSLTRLDSVAQTAGRVNRNGEQELGYCYAVKLQEGSYNNMPEYPIGIDHADSVLRMTSDGLSPSSIKEFFQLYYQDERISKQFSYPLNGSVSIYELLQNKIRKSPLFTTVKFQSAAQPFEVIGNDTIPVIVPYGEGLQLIEKLEQLNEFSPMEEKKRLLSQLRKYSVNLYRYQFQTLQNDITQNQVTGAYLMGSLHYDACLGVTLKDDLALF</sequence>
<dbReference type="CDD" id="cd09641">
    <property type="entry name" value="Cas3''_I"/>
    <property type="match status" value="1"/>
</dbReference>
<evidence type="ECO:0000256" key="8">
    <source>
        <dbReference type="ARBA" id="ARBA00022840"/>
    </source>
</evidence>
<name>A0ABR7IQ84_9CLOT</name>
<keyword evidence="8" id="KW-0067">ATP-binding</keyword>
<evidence type="ECO:0000259" key="10">
    <source>
        <dbReference type="PROSITE" id="PS51192"/>
    </source>
</evidence>
<gene>
    <name evidence="12" type="primary">cas3</name>
    <name evidence="12" type="ORF">H8Z77_04425</name>
</gene>
<keyword evidence="9" id="KW-0051">Antiviral defense</keyword>
<evidence type="ECO:0000256" key="1">
    <source>
        <dbReference type="ARBA" id="ARBA00006847"/>
    </source>
</evidence>
<dbReference type="NCBIfam" id="TIGR01587">
    <property type="entry name" value="cas3_core"/>
    <property type="match status" value="1"/>
</dbReference>
<dbReference type="InterPro" id="IPR054712">
    <property type="entry name" value="Cas3-like_dom"/>
</dbReference>
<feature type="domain" description="Helicase ATP-binding" evidence="10">
    <location>
        <begin position="270"/>
        <end position="450"/>
    </location>
</feature>
<evidence type="ECO:0000256" key="6">
    <source>
        <dbReference type="ARBA" id="ARBA00022801"/>
    </source>
</evidence>
<evidence type="ECO:0000256" key="4">
    <source>
        <dbReference type="ARBA" id="ARBA00022723"/>
    </source>
</evidence>
<dbReference type="InterPro" id="IPR038257">
    <property type="entry name" value="CRISPR-assoc_Cas3_HD_sf"/>
</dbReference>
<dbReference type="EMBL" id="JACOQK010000001">
    <property type="protein sequence ID" value="MBC5787273.1"/>
    <property type="molecule type" value="Genomic_DNA"/>
</dbReference>
<proteinExistence type="inferred from homology"/>
<keyword evidence="4" id="KW-0479">Metal-binding</keyword>
<dbReference type="SMART" id="SM00471">
    <property type="entry name" value="HDc"/>
    <property type="match status" value="1"/>
</dbReference>
<comment type="similarity">
    <text evidence="1">In the N-terminal section; belongs to the CRISPR-associated nuclease Cas3-HD family.</text>
</comment>
<dbReference type="SUPFAM" id="SSF109604">
    <property type="entry name" value="HD-domain/PDEase-like"/>
    <property type="match status" value="1"/>
</dbReference>
<dbReference type="PROSITE" id="PS51192">
    <property type="entry name" value="HELICASE_ATP_BIND_1"/>
    <property type="match status" value="1"/>
</dbReference>